<accession>E1JS68</accession>
<dbReference type="InterPro" id="IPR002048">
    <property type="entry name" value="EF_hand_dom"/>
</dbReference>
<reference evidence="3 4" key="1">
    <citation type="submission" date="2010-08" db="EMBL/GenBank/DDBJ databases">
        <title>The draft genome of Desulfovibrio fructosovorans JJ.</title>
        <authorList>
            <consortium name="US DOE Joint Genome Institute (JGI-PGF)"/>
            <person name="Lucas S."/>
            <person name="Copeland A."/>
            <person name="Lapidus A."/>
            <person name="Cheng J.-F."/>
            <person name="Bruce D."/>
            <person name="Goodwin L."/>
            <person name="Pitluck S."/>
            <person name="Land M.L."/>
            <person name="Hauser L."/>
            <person name="Chang Y.-J."/>
            <person name="Jeffries C."/>
            <person name="Wall J.D."/>
            <person name="Stahl D.A."/>
            <person name="Arkin A.P."/>
            <person name="Dehal P."/>
            <person name="Stolyar S.M."/>
            <person name="Hazen T.C."/>
            <person name="Woyke T.J."/>
        </authorList>
    </citation>
    <scope>NUCLEOTIDE SEQUENCE [LARGE SCALE GENOMIC DNA]</scope>
    <source>
        <strain evidence="3 4">JJ</strain>
    </source>
</reference>
<dbReference type="GO" id="GO:0005509">
    <property type="term" value="F:calcium ion binding"/>
    <property type="evidence" value="ECO:0007669"/>
    <property type="project" value="InterPro"/>
</dbReference>
<keyword evidence="4" id="KW-1185">Reference proteome</keyword>
<dbReference type="eggNOG" id="ENOG503038Z">
    <property type="taxonomic scope" value="Bacteria"/>
</dbReference>
<dbReference type="InterPro" id="IPR018247">
    <property type="entry name" value="EF_Hand_1_Ca_BS"/>
</dbReference>
<feature type="domain" description="EF-hand" evidence="2">
    <location>
        <begin position="28"/>
        <end position="43"/>
    </location>
</feature>
<dbReference type="STRING" id="596151.DesfrDRAFT_0467"/>
<feature type="domain" description="EF-hand" evidence="2">
    <location>
        <begin position="58"/>
        <end position="73"/>
    </location>
</feature>
<feature type="chain" id="PRO_5003148108" description="EF-hand domain-containing protein" evidence="1">
    <location>
        <begin position="23"/>
        <end position="190"/>
    </location>
</feature>
<evidence type="ECO:0000313" key="4">
    <source>
        <dbReference type="Proteomes" id="UP000006250"/>
    </source>
</evidence>
<organism evidence="3 4">
    <name type="scientific">Solidesulfovibrio fructosivorans JJ]</name>
    <dbReference type="NCBI Taxonomy" id="596151"/>
    <lineage>
        <taxon>Bacteria</taxon>
        <taxon>Pseudomonadati</taxon>
        <taxon>Thermodesulfobacteriota</taxon>
        <taxon>Desulfovibrionia</taxon>
        <taxon>Desulfovibrionales</taxon>
        <taxon>Desulfovibrionaceae</taxon>
        <taxon>Solidesulfovibrio</taxon>
    </lineage>
</organism>
<dbReference type="PROSITE" id="PS00018">
    <property type="entry name" value="EF_HAND_1"/>
    <property type="match status" value="1"/>
</dbReference>
<dbReference type="Gene3D" id="1.25.40.10">
    <property type="entry name" value="Tetratricopeptide repeat domain"/>
    <property type="match status" value="1"/>
</dbReference>
<dbReference type="Proteomes" id="UP000006250">
    <property type="component" value="Unassembled WGS sequence"/>
</dbReference>
<dbReference type="SUPFAM" id="SSF48452">
    <property type="entry name" value="TPR-like"/>
    <property type="match status" value="1"/>
</dbReference>
<proteinExistence type="predicted"/>
<name>E1JS68_SOLFR</name>
<dbReference type="AlphaFoldDB" id="E1JS68"/>
<comment type="caution">
    <text evidence="3">The sequence shown here is derived from an EMBL/GenBank/DDBJ whole genome shotgun (WGS) entry which is preliminary data.</text>
</comment>
<keyword evidence="1" id="KW-0732">Signal</keyword>
<protein>
    <recommendedName>
        <fullName evidence="2">EF-hand domain-containing protein</fullName>
    </recommendedName>
</protein>
<dbReference type="RefSeq" id="WP_005990722.1">
    <property type="nucleotide sequence ID" value="NZ_AECZ01000002.1"/>
</dbReference>
<feature type="signal peptide" evidence="1">
    <location>
        <begin position="1"/>
        <end position="22"/>
    </location>
</feature>
<dbReference type="EMBL" id="AECZ01000002">
    <property type="protein sequence ID" value="EFL52837.1"/>
    <property type="molecule type" value="Genomic_DNA"/>
</dbReference>
<dbReference type="InterPro" id="IPR011990">
    <property type="entry name" value="TPR-like_helical_dom_sf"/>
</dbReference>
<evidence type="ECO:0000256" key="1">
    <source>
        <dbReference type="SAM" id="SignalP"/>
    </source>
</evidence>
<dbReference type="InterPro" id="IPR011992">
    <property type="entry name" value="EF-hand-dom_pair"/>
</dbReference>
<dbReference type="Pfam" id="PF13202">
    <property type="entry name" value="EF-hand_5"/>
    <property type="match status" value="2"/>
</dbReference>
<dbReference type="SUPFAM" id="SSF47473">
    <property type="entry name" value="EF-hand"/>
    <property type="match status" value="1"/>
</dbReference>
<gene>
    <name evidence="3" type="ORF">DesfrDRAFT_0467</name>
</gene>
<evidence type="ECO:0000313" key="3">
    <source>
        <dbReference type="EMBL" id="EFL52837.1"/>
    </source>
</evidence>
<evidence type="ECO:0000259" key="2">
    <source>
        <dbReference type="Pfam" id="PF13202"/>
    </source>
</evidence>
<sequence length="190" mass="20725" precursor="true">MKRALAVLVAFFVLCLADAAMAWKKPPFENVDKNKDGFIVYEEMVVFNSGLTLVRYGVIDLNKDGKIDRAEYVAMGGRTVGRAVRGKHYKKAWWRCSGREGMDLFMRGTDLLVAGDNAAAAAMLSQAVTKRLCVDYLSYAYYNLGIACMRLGDDACAKASLENARALNVNNTVPPNDFGLAGTPRAGAQP</sequence>
<dbReference type="Gene3D" id="1.10.238.10">
    <property type="entry name" value="EF-hand"/>
    <property type="match status" value="1"/>
</dbReference>